<reference evidence="1 2" key="1">
    <citation type="submission" date="2019-12" db="EMBL/GenBank/DDBJ databases">
        <title>Neisseriaceae gen. nov. sp. Genome sequencing and assembly.</title>
        <authorList>
            <person name="Liu Z."/>
            <person name="Li A."/>
        </authorList>
    </citation>
    <scope>NUCLEOTIDE SEQUENCE [LARGE SCALE GENOMIC DNA]</scope>
    <source>
        <strain evidence="1 2">B2N2-7</strain>
    </source>
</reference>
<organism evidence="1 2">
    <name type="scientific">Craterilacuibacter sinensis</name>
    <dbReference type="NCBI Taxonomy" id="2686017"/>
    <lineage>
        <taxon>Bacteria</taxon>
        <taxon>Pseudomonadati</taxon>
        <taxon>Pseudomonadota</taxon>
        <taxon>Betaproteobacteria</taxon>
        <taxon>Neisseriales</taxon>
        <taxon>Neisseriaceae</taxon>
        <taxon>Craterilacuibacter</taxon>
    </lineage>
</organism>
<proteinExistence type="predicted"/>
<comment type="caution">
    <text evidence="1">The sequence shown here is derived from an EMBL/GenBank/DDBJ whole genome shotgun (WGS) entry which is preliminary data.</text>
</comment>
<dbReference type="RefSeq" id="WP_160797635.1">
    <property type="nucleotide sequence ID" value="NZ_WSSB01000012.1"/>
</dbReference>
<protein>
    <submittedName>
        <fullName evidence="1">Putative motility protein</fullName>
    </submittedName>
</protein>
<dbReference type="Proteomes" id="UP000467214">
    <property type="component" value="Unassembled WGS sequence"/>
</dbReference>
<gene>
    <name evidence="1" type="ORF">GQF02_12630</name>
</gene>
<dbReference type="EMBL" id="WSSB01000012">
    <property type="protein sequence ID" value="MXR37820.1"/>
    <property type="molecule type" value="Genomic_DNA"/>
</dbReference>
<keyword evidence="2" id="KW-1185">Reference proteome</keyword>
<sequence>MEAISQMQQAQVQQSVQITMLKKATQIEAQGALALLQSVPVPAQLNNPAHLGQSVDTKA</sequence>
<evidence type="ECO:0000313" key="2">
    <source>
        <dbReference type="Proteomes" id="UP000467214"/>
    </source>
</evidence>
<dbReference type="InterPro" id="IPR025906">
    <property type="entry name" value="YjfB_motility"/>
</dbReference>
<accession>A0A845BQZ0</accession>
<dbReference type="AlphaFoldDB" id="A0A845BQZ0"/>
<evidence type="ECO:0000313" key="1">
    <source>
        <dbReference type="EMBL" id="MXR37820.1"/>
    </source>
</evidence>
<name>A0A845BQZ0_9NEIS</name>
<dbReference type="Pfam" id="PF14070">
    <property type="entry name" value="YjfB_motility"/>
    <property type="match status" value="1"/>
</dbReference>